<name>A0A9X2I1I2_9GAMM</name>
<keyword evidence="2" id="KW-1185">Reference proteome</keyword>
<protein>
    <submittedName>
        <fullName evidence="1">Nucleotidyl transferase AbiEii/AbiGii toxin family protein</fullName>
    </submittedName>
</protein>
<gene>
    <name evidence="1" type="ORF">M6D89_06570</name>
</gene>
<sequence length="304" mass="34751">MNEAYKRQVGLLLDVLPEVAKEACFAMHGGTAINLFVRNMPRLSVDIDLTYVEIAERNETLEGINSALLRIKSRIEALRPSIRAQHKENVCKLQLDERGVLIKIEVNMVGRGLLGEPNRAPLCESAQEQFDAFCSMPLVPLAQLYGGKLCAALDRQHPRDLFDVKLLFENEGLDNKALTEEIKQGFILGLVSSNRPTHEMLVPNLQDQRAAFESQFQGMSEIEFSYDDYEATRLQLIDVVRGSLNEEDKTFLLSLNRLRPDWSIYDYQKFPSVKWKLLNLEKFKKSNPEAYAQQLNELENFLKS</sequence>
<keyword evidence="1" id="KW-0808">Transferase</keyword>
<comment type="caution">
    <text evidence="1">The sequence shown here is derived from an EMBL/GenBank/DDBJ whole genome shotgun (WGS) entry which is preliminary data.</text>
</comment>
<reference evidence="1" key="1">
    <citation type="submission" date="2022-05" db="EMBL/GenBank/DDBJ databases">
        <authorList>
            <person name="Sun H.-N."/>
        </authorList>
    </citation>
    <scope>NUCLEOTIDE SEQUENCE</scope>
    <source>
        <strain evidence="1">HB14</strain>
    </source>
</reference>
<dbReference type="RefSeq" id="WP_253967223.1">
    <property type="nucleotide sequence ID" value="NZ_JAMFTH010000001.1"/>
</dbReference>
<evidence type="ECO:0000313" key="1">
    <source>
        <dbReference type="EMBL" id="MCP8898958.1"/>
    </source>
</evidence>
<dbReference type="AlphaFoldDB" id="A0A9X2I1I2"/>
<dbReference type="Gene3D" id="3.10.450.620">
    <property type="entry name" value="JHP933, nucleotidyltransferase-like core domain"/>
    <property type="match status" value="1"/>
</dbReference>
<proteinExistence type="predicted"/>
<evidence type="ECO:0000313" key="2">
    <source>
        <dbReference type="Proteomes" id="UP001139319"/>
    </source>
</evidence>
<reference evidence="1" key="2">
    <citation type="submission" date="2023-01" db="EMBL/GenBank/DDBJ databases">
        <title>Gilvimarinus xylanilyticus HB14 isolated from Caulerpa lentillifera aquaculture base in Hainan, China.</title>
        <authorList>
            <person name="Zhang Y.-J."/>
        </authorList>
    </citation>
    <scope>NUCLEOTIDE SEQUENCE</scope>
    <source>
        <strain evidence="1">HB14</strain>
    </source>
</reference>
<dbReference type="GO" id="GO:0016740">
    <property type="term" value="F:transferase activity"/>
    <property type="evidence" value="ECO:0007669"/>
    <property type="project" value="UniProtKB-KW"/>
</dbReference>
<accession>A0A9X2I1I2</accession>
<organism evidence="1 2">
    <name type="scientific">Gilvimarinus xylanilyticus</name>
    <dbReference type="NCBI Taxonomy" id="2944139"/>
    <lineage>
        <taxon>Bacteria</taxon>
        <taxon>Pseudomonadati</taxon>
        <taxon>Pseudomonadota</taxon>
        <taxon>Gammaproteobacteria</taxon>
        <taxon>Cellvibrionales</taxon>
        <taxon>Cellvibrionaceae</taxon>
        <taxon>Gilvimarinus</taxon>
    </lineage>
</organism>
<dbReference type="InterPro" id="IPR014942">
    <property type="entry name" value="AbiEii"/>
</dbReference>
<dbReference type="EMBL" id="JAMFTH010000001">
    <property type="protein sequence ID" value="MCP8898958.1"/>
    <property type="molecule type" value="Genomic_DNA"/>
</dbReference>
<dbReference type="Proteomes" id="UP001139319">
    <property type="component" value="Unassembled WGS sequence"/>
</dbReference>
<dbReference type="Pfam" id="PF08843">
    <property type="entry name" value="AbiEii"/>
    <property type="match status" value="1"/>
</dbReference>